<evidence type="ECO:0000256" key="2">
    <source>
        <dbReference type="PROSITE-ProRule" id="PRU00191"/>
    </source>
</evidence>
<feature type="region of interest" description="Disordered" evidence="3">
    <location>
        <begin position="169"/>
        <end position="272"/>
    </location>
</feature>
<evidence type="ECO:0000256" key="1">
    <source>
        <dbReference type="ARBA" id="ARBA00022999"/>
    </source>
</evidence>
<dbReference type="PANTHER" id="PTHR14388:SF17">
    <property type="entry name" value="SH2 DOMAIN-CONTAINING PROTEIN"/>
    <property type="match status" value="1"/>
</dbReference>
<dbReference type="GO" id="GO:0005737">
    <property type="term" value="C:cytoplasm"/>
    <property type="evidence" value="ECO:0007669"/>
    <property type="project" value="TreeGrafter"/>
</dbReference>
<dbReference type="PROSITE" id="PS50001">
    <property type="entry name" value="SH2"/>
    <property type="match status" value="1"/>
</dbReference>
<dbReference type="AlphaFoldDB" id="A0AAV2I3J4"/>
<feature type="region of interest" description="Disordered" evidence="3">
    <location>
        <begin position="298"/>
        <end position="338"/>
    </location>
</feature>
<protein>
    <recommendedName>
        <fullName evidence="4">SH2 domain-containing protein</fullName>
    </recommendedName>
</protein>
<dbReference type="Pfam" id="PF00017">
    <property type="entry name" value="SH2"/>
    <property type="match status" value="1"/>
</dbReference>
<evidence type="ECO:0000313" key="6">
    <source>
        <dbReference type="Proteomes" id="UP001497497"/>
    </source>
</evidence>
<dbReference type="SUPFAM" id="SSF55550">
    <property type="entry name" value="SH2 domain"/>
    <property type="match status" value="1"/>
</dbReference>
<dbReference type="FunFam" id="3.30.505.10:FF:000034">
    <property type="entry name" value="SH2 domain-containing protein 4A"/>
    <property type="match status" value="1"/>
</dbReference>
<dbReference type="EMBL" id="CAXITT010000385">
    <property type="protein sequence ID" value="CAL1540523.1"/>
    <property type="molecule type" value="Genomic_DNA"/>
</dbReference>
<dbReference type="PRINTS" id="PR00401">
    <property type="entry name" value="SH2DOMAIN"/>
</dbReference>
<feature type="compositionally biased region" description="Basic and acidic residues" evidence="3">
    <location>
        <begin position="238"/>
        <end position="272"/>
    </location>
</feature>
<feature type="domain" description="SH2" evidence="4">
    <location>
        <begin position="368"/>
        <end position="460"/>
    </location>
</feature>
<name>A0AAV2I3J4_LYMST</name>
<evidence type="ECO:0000256" key="3">
    <source>
        <dbReference type="SAM" id="MobiDB-lite"/>
    </source>
</evidence>
<feature type="compositionally biased region" description="Low complexity" evidence="3">
    <location>
        <begin position="298"/>
        <end position="307"/>
    </location>
</feature>
<proteinExistence type="predicted"/>
<evidence type="ECO:0000313" key="5">
    <source>
        <dbReference type="EMBL" id="CAL1540523.1"/>
    </source>
</evidence>
<keyword evidence="6" id="KW-1185">Reference proteome</keyword>
<dbReference type="InterPro" id="IPR000980">
    <property type="entry name" value="SH2"/>
</dbReference>
<accession>A0AAV2I3J4</accession>
<gene>
    <name evidence="5" type="ORF">GSLYS_00014172001</name>
</gene>
<feature type="compositionally biased region" description="Basic and acidic residues" evidence="3">
    <location>
        <begin position="218"/>
        <end position="230"/>
    </location>
</feature>
<comment type="caution">
    <text evidence="5">The sequence shown here is derived from an EMBL/GenBank/DDBJ whole genome shotgun (WGS) entry which is preliminary data.</text>
</comment>
<organism evidence="5 6">
    <name type="scientific">Lymnaea stagnalis</name>
    <name type="common">Great pond snail</name>
    <name type="synonym">Helix stagnalis</name>
    <dbReference type="NCBI Taxonomy" id="6523"/>
    <lineage>
        <taxon>Eukaryota</taxon>
        <taxon>Metazoa</taxon>
        <taxon>Spiralia</taxon>
        <taxon>Lophotrochozoa</taxon>
        <taxon>Mollusca</taxon>
        <taxon>Gastropoda</taxon>
        <taxon>Heterobranchia</taxon>
        <taxon>Euthyneura</taxon>
        <taxon>Panpulmonata</taxon>
        <taxon>Hygrophila</taxon>
        <taxon>Lymnaeoidea</taxon>
        <taxon>Lymnaeidae</taxon>
        <taxon>Lymnaea</taxon>
    </lineage>
</organism>
<feature type="compositionally biased region" description="Basic and acidic residues" evidence="3">
    <location>
        <begin position="169"/>
        <end position="179"/>
    </location>
</feature>
<sequence>MLQQILDQMYIDPELMAELSEDQKQMLFYKMRQEQIRRWKVFEEKAEEERAQKSRNTAKKKVEFMKGRDGCDWVWVMGEHKNDKSIEQILEEEAHTMAGKLADAEAQALREKEEADLKKKMEEERQRLLQEHLEREQEMRRKQEEAALYQSIKEAKLAAEKLALEKKRQEEEERKRLEELEQSTKFQQEVAEDKVCHSSVLNSPFLSDNERKAKRKSRELAESIREKRSSEIYTSLRKQRETMEKMAEENQKEVETNWQEQEKKSKEADLERREKARLAREEYRESLRRSMTLVQASQAFSSTQTSAGNKPPLPPKKHLIATSAPGITSKKPRPLRPKNREQVISWFQKDEKPKGSGLDPSTGKVAEWFHGIINRSDAEEMLENKKPGSFLIRVSERVWGYTLSLRESNRFKHFLIDASDMGYQFFGADQTVHETLAGLVLYHKNNPITLSGQELLLNPCGQTVNPPDYHQLFEPPSRESTTL</sequence>
<evidence type="ECO:0000259" key="4">
    <source>
        <dbReference type="PROSITE" id="PS50001"/>
    </source>
</evidence>
<reference evidence="5 6" key="1">
    <citation type="submission" date="2024-04" db="EMBL/GenBank/DDBJ databases">
        <authorList>
            <consortium name="Genoscope - CEA"/>
            <person name="William W."/>
        </authorList>
    </citation>
    <scope>NUCLEOTIDE SEQUENCE [LARGE SCALE GENOMIC DNA]</scope>
</reference>
<keyword evidence="1 2" id="KW-0727">SH2 domain</keyword>
<dbReference type="PANTHER" id="PTHR14388">
    <property type="entry name" value="T CELL-SPECIFIC ADAPTER PROTEIN TSAD"/>
    <property type="match status" value="1"/>
</dbReference>
<dbReference type="SMART" id="SM00252">
    <property type="entry name" value="SH2"/>
    <property type="match status" value="1"/>
</dbReference>
<dbReference type="InterPro" id="IPR036860">
    <property type="entry name" value="SH2_dom_sf"/>
</dbReference>
<dbReference type="Proteomes" id="UP001497497">
    <property type="component" value="Unassembled WGS sequence"/>
</dbReference>
<dbReference type="Gene3D" id="3.30.505.10">
    <property type="entry name" value="SH2 domain"/>
    <property type="match status" value="1"/>
</dbReference>